<dbReference type="PANTHER" id="PTHR33202:SF18">
    <property type="entry name" value="TRANSCRIPTIONAL REGULATOR FURA"/>
    <property type="match status" value="1"/>
</dbReference>
<sequence length="150" mass="15463">MRKAADTAQTLAGDIRAAGLKSTSQRVAVLAALQQAPHSSADAVLVSVRSTLPNISAQAVYGILSAFTEAGLARRVEPAGSPALYEARVGDNHHHLVCIRCGAIKDVDCVIGQAPCLTPDDDSGFTVLAAEVTFSGICSTCAQQAETSAR</sequence>
<dbReference type="GO" id="GO:1900376">
    <property type="term" value="P:regulation of secondary metabolite biosynthetic process"/>
    <property type="evidence" value="ECO:0007669"/>
    <property type="project" value="TreeGrafter"/>
</dbReference>
<evidence type="ECO:0000256" key="9">
    <source>
        <dbReference type="ARBA" id="ARBA00023125"/>
    </source>
</evidence>
<proteinExistence type="inferred from homology"/>
<gene>
    <name evidence="12" type="ORF">GD627_09025</name>
</gene>
<keyword evidence="13" id="KW-1185">Reference proteome</keyword>
<comment type="subcellular location">
    <subcellularLocation>
        <location evidence="1">Cytoplasm</location>
    </subcellularLocation>
</comment>
<evidence type="ECO:0000256" key="11">
    <source>
        <dbReference type="PIRSR" id="PIRSR602481-1"/>
    </source>
</evidence>
<dbReference type="RefSeq" id="WP_146362129.1">
    <property type="nucleotide sequence ID" value="NZ_VOAL01000003.1"/>
</dbReference>
<protein>
    <submittedName>
        <fullName evidence="12">Transcriptional repressor</fullName>
    </submittedName>
</protein>
<keyword evidence="3" id="KW-0963">Cytoplasm</keyword>
<dbReference type="GO" id="GO:0000976">
    <property type="term" value="F:transcription cis-regulatory region binding"/>
    <property type="evidence" value="ECO:0007669"/>
    <property type="project" value="TreeGrafter"/>
</dbReference>
<dbReference type="InterPro" id="IPR036388">
    <property type="entry name" value="WH-like_DNA-bd_sf"/>
</dbReference>
<dbReference type="PANTHER" id="PTHR33202">
    <property type="entry name" value="ZINC UPTAKE REGULATION PROTEIN"/>
    <property type="match status" value="1"/>
</dbReference>
<evidence type="ECO:0000256" key="2">
    <source>
        <dbReference type="ARBA" id="ARBA00007957"/>
    </source>
</evidence>
<comment type="similarity">
    <text evidence="2">Belongs to the Fur family.</text>
</comment>
<dbReference type="EMBL" id="VTFX01000004">
    <property type="protein sequence ID" value="KAD3632982.1"/>
    <property type="molecule type" value="Genomic_DNA"/>
</dbReference>
<feature type="binding site" evidence="11">
    <location>
        <position position="98"/>
    </location>
    <ligand>
        <name>Zn(2+)</name>
        <dbReference type="ChEBI" id="CHEBI:29105"/>
    </ligand>
</feature>
<dbReference type="GO" id="GO:0005737">
    <property type="term" value="C:cytoplasm"/>
    <property type="evidence" value="ECO:0007669"/>
    <property type="project" value="UniProtKB-SubCell"/>
</dbReference>
<keyword evidence="7" id="KW-0408">Iron</keyword>
<name>A0A5N6MHI7_9MICC</name>
<dbReference type="GO" id="GO:0003700">
    <property type="term" value="F:DNA-binding transcription factor activity"/>
    <property type="evidence" value="ECO:0007669"/>
    <property type="project" value="InterPro"/>
</dbReference>
<evidence type="ECO:0000256" key="6">
    <source>
        <dbReference type="ARBA" id="ARBA00022833"/>
    </source>
</evidence>
<comment type="cofactor">
    <cofactor evidence="11">
        <name>Zn(2+)</name>
        <dbReference type="ChEBI" id="CHEBI:29105"/>
    </cofactor>
    <text evidence="11">Binds 1 zinc ion per subunit.</text>
</comment>
<feature type="binding site" evidence="11">
    <location>
        <position position="101"/>
    </location>
    <ligand>
        <name>Zn(2+)</name>
        <dbReference type="ChEBI" id="CHEBI:29105"/>
    </ligand>
</feature>
<dbReference type="Proteomes" id="UP000326852">
    <property type="component" value="Unassembled WGS sequence"/>
</dbReference>
<dbReference type="GO" id="GO:0045892">
    <property type="term" value="P:negative regulation of DNA-templated transcription"/>
    <property type="evidence" value="ECO:0007669"/>
    <property type="project" value="TreeGrafter"/>
</dbReference>
<dbReference type="SUPFAM" id="SSF46785">
    <property type="entry name" value="Winged helix' DNA-binding domain"/>
    <property type="match status" value="1"/>
</dbReference>
<keyword evidence="6 11" id="KW-0862">Zinc</keyword>
<keyword evidence="5 11" id="KW-0479">Metal-binding</keyword>
<dbReference type="GO" id="GO:0008270">
    <property type="term" value="F:zinc ion binding"/>
    <property type="evidence" value="ECO:0007669"/>
    <property type="project" value="TreeGrafter"/>
</dbReference>
<dbReference type="InterPro" id="IPR036390">
    <property type="entry name" value="WH_DNA-bd_sf"/>
</dbReference>
<dbReference type="Gene3D" id="3.30.1490.190">
    <property type="match status" value="1"/>
</dbReference>
<dbReference type="InterPro" id="IPR043135">
    <property type="entry name" value="Fur_C"/>
</dbReference>
<keyword evidence="8" id="KW-0805">Transcription regulation</keyword>
<organism evidence="12 13">
    <name type="scientific">Arthrobacter yangruifuii</name>
    <dbReference type="NCBI Taxonomy" id="2606616"/>
    <lineage>
        <taxon>Bacteria</taxon>
        <taxon>Bacillati</taxon>
        <taxon>Actinomycetota</taxon>
        <taxon>Actinomycetes</taxon>
        <taxon>Micrococcales</taxon>
        <taxon>Micrococcaceae</taxon>
        <taxon>Arthrobacter</taxon>
    </lineage>
</organism>
<feature type="binding site" evidence="11">
    <location>
        <position position="138"/>
    </location>
    <ligand>
        <name>Zn(2+)</name>
        <dbReference type="ChEBI" id="CHEBI:29105"/>
    </ligand>
</feature>
<evidence type="ECO:0000256" key="7">
    <source>
        <dbReference type="ARBA" id="ARBA00023004"/>
    </source>
</evidence>
<dbReference type="OrthoDB" id="5242893at2"/>
<evidence type="ECO:0000256" key="1">
    <source>
        <dbReference type="ARBA" id="ARBA00004496"/>
    </source>
</evidence>
<accession>A0A5N6MHI7</accession>
<evidence type="ECO:0000256" key="4">
    <source>
        <dbReference type="ARBA" id="ARBA00022491"/>
    </source>
</evidence>
<evidence type="ECO:0000313" key="13">
    <source>
        <dbReference type="Proteomes" id="UP000326852"/>
    </source>
</evidence>
<keyword evidence="9" id="KW-0238">DNA-binding</keyword>
<feature type="binding site" evidence="11">
    <location>
        <position position="141"/>
    </location>
    <ligand>
        <name>Zn(2+)</name>
        <dbReference type="ChEBI" id="CHEBI:29105"/>
    </ligand>
</feature>
<dbReference type="CDD" id="cd07153">
    <property type="entry name" value="Fur_like"/>
    <property type="match status" value="1"/>
</dbReference>
<dbReference type="Gene3D" id="1.10.10.10">
    <property type="entry name" value="Winged helix-like DNA-binding domain superfamily/Winged helix DNA-binding domain"/>
    <property type="match status" value="1"/>
</dbReference>
<reference evidence="12 13" key="1">
    <citation type="submission" date="2019-08" db="EMBL/GenBank/DDBJ databases">
        <title>Arthrobacter sp. nov., isolated from plateau pika and Tibetan wild ass.</title>
        <authorList>
            <person name="Ge Y."/>
        </authorList>
    </citation>
    <scope>NUCLEOTIDE SEQUENCE [LARGE SCALE GENOMIC DNA]</scope>
    <source>
        <strain evidence="12 13">785</strain>
    </source>
</reference>
<comment type="caution">
    <text evidence="12">The sequence shown here is derived from an EMBL/GenBank/DDBJ whole genome shotgun (WGS) entry which is preliminary data.</text>
</comment>
<evidence type="ECO:0000256" key="10">
    <source>
        <dbReference type="ARBA" id="ARBA00023163"/>
    </source>
</evidence>
<evidence type="ECO:0000256" key="3">
    <source>
        <dbReference type="ARBA" id="ARBA00022490"/>
    </source>
</evidence>
<evidence type="ECO:0000313" key="12">
    <source>
        <dbReference type="EMBL" id="KAD3632982.1"/>
    </source>
</evidence>
<evidence type="ECO:0000256" key="5">
    <source>
        <dbReference type="ARBA" id="ARBA00022723"/>
    </source>
</evidence>
<dbReference type="AlphaFoldDB" id="A0A5N6MHI7"/>
<dbReference type="Pfam" id="PF01475">
    <property type="entry name" value="FUR"/>
    <property type="match status" value="1"/>
</dbReference>
<keyword evidence="4" id="KW-0678">Repressor</keyword>
<evidence type="ECO:0000256" key="8">
    <source>
        <dbReference type="ARBA" id="ARBA00023015"/>
    </source>
</evidence>
<dbReference type="InterPro" id="IPR002481">
    <property type="entry name" value="FUR"/>
</dbReference>
<keyword evidence="10" id="KW-0804">Transcription</keyword>